<gene>
    <name evidence="3" type="ORF">C8P67_110130</name>
</gene>
<evidence type="ECO:0000313" key="4">
    <source>
        <dbReference type="Proteomes" id="UP000257136"/>
    </source>
</evidence>
<dbReference type="AlphaFoldDB" id="A0A3E0EDM1"/>
<keyword evidence="1" id="KW-0732">Signal</keyword>
<name>A0A3E0EDM1_9FLAO</name>
<dbReference type="Proteomes" id="UP000257136">
    <property type="component" value="Unassembled WGS sequence"/>
</dbReference>
<protein>
    <recommendedName>
        <fullName evidence="2">SnoaL-like domain-containing protein</fullName>
    </recommendedName>
</protein>
<feature type="domain" description="SnoaL-like" evidence="2">
    <location>
        <begin position="37"/>
        <end position="145"/>
    </location>
</feature>
<dbReference type="OrthoDB" id="7876517at2"/>
<evidence type="ECO:0000313" key="3">
    <source>
        <dbReference type="EMBL" id="REG96304.1"/>
    </source>
</evidence>
<feature type="chain" id="PRO_5017670507" description="SnoaL-like domain-containing protein" evidence="1">
    <location>
        <begin position="20"/>
        <end position="161"/>
    </location>
</feature>
<evidence type="ECO:0000256" key="1">
    <source>
        <dbReference type="SAM" id="SignalP"/>
    </source>
</evidence>
<dbReference type="SUPFAM" id="SSF54427">
    <property type="entry name" value="NTF2-like"/>
    <property type="match status" value="1"/>
</dbReference>
<evidence type="ECO:0000259" key="2">
    <source>
        <dbReference type="Pfam" id="PF12680"/>
    </source>
</evidence>
<reference evidence="3 4" key="1">
    <citation type="submission" date="2018-08" db="EMBL/GenBank/DDBJ databases">
        <title>Genomic Encyclopedia of Archaeal and Bacterial Type Strains, Phase II (KMG-II): from individual species to whole genera.</title>
        <authorList>
            <person name="Goeker M."/>
        </authorList>
    </citation>
    <scope>NUCLEOTIDE SEQUENCE [LARGE SCALE GENOMIC DNA]</scope>
    <source>
        <strain evidence="3 4">DSM 100880</strain>
    </source>
</reference>
<organism evidence="3 4">
    <name type="scientific">Flavobacterium aquicola</name>
    <dbReference type="NCBI Taxonomy" id="1682742"/>
    <lineage>
        <taxon>Bacteria</taxon>
        <taxon>Pseudomonadati</taxon>
        <taxon>Bacteroidota</taxon>
        <taxon>Flavobacteriia</taxon>
        <taxon>Flavobacteriales</taxon>
        <taxon>Flavobacteriaceae</taxon>
        <taxon>Flavobacterium</taxon>
    </lineage>
</organism>
<dbReference type="EMBL" id="QUNI01000010">
    <property type="protein sequence ID" value="REG96304.1"/>
    <property type="molecule type" value="Genomic_DNA"/>
</dbReference>
<comment type="caution">
    <text evidence="3">The sequence shown here is derived from an EMBL/GenBank/DDBJ whole genome shotgun (WGS) entry which is preliminary data.</text>
</comment>
<sequence>MKKVWSFVLLFFLFNLTSAQTNPNALNNLEKENIAVVAKYYECLFKTRDFKTMASLIADKAVYNQAEGLAYGGTYIGFEEWIKMFTKAASYYDLVIEKEPDYFTDISKEQVIIRFTIKCTSKKTGKIISMPISEHFELKAGKITAIRPFYFDTKAFADFLN</sequence>
<dbReference type="Pfam" id="PF12680">
    <property type="entry name" value="SnoaL_2"/>
    <property type="match status" value="1"/>
</dbReference>
<accession>A0A3E0EDM1</accession>
<dbReference type="InterPro" id="IPR037401">
    <property type="entry name" value="SnoaL-like"/>
</dbReference>
<keyword evidence="4" id="KW-1185">Reference proteome</keyword>
<dbReference type="PANTHER" id="PTHR41252">
    <property type="entry name" value="BLR2505 PROTEIN"/>
    <property type="match status" value="1"/>
</dbReference>
<dbReference type="Gene3D" id="3.10.450.50">
    <property type="match status" value="1"/>
</dbReference>
<dbReference type="PANTHER" id="PTHR41252:SF1">
    <property type="entry name" value="BLR2505 PROTEIN"/>
    <property type="match status" value="1"/>
</dbReference>
<dbReference type="InterPro" id="IPR032710">
    <property type="entry name" value="NTF2-like_dom_sf"/>
</dbReference>
<proteinExistence type="predicted"/>
<feature type="signal peptide" evidence="1">
    <location>
        <begin position="1"/>
        <end position="19"/>
    </location>
</feature>
<dbReference type="RefSeq" id="WP_115814223.1">
    <property type="nucleotide sequence ID" value="NZ_QUNI01000010.1"/>
</dbReference>